<dbReference type="GeneID" id="26806626"/>
<keyword evidence="5" id="KW-0805">Transcription regulation</keyword>
<reference evidence="11 12" key="1">
    <citation type="submission" date="2014-06" db="EMBL/GenBank/DDBJ databases">
        <title>The Genome of the Aflatoxigenic Filamentous Fungus Aspergillus nomius.</title>
        <authorList>
            <person name="Moore M.G."/>
            <person name="Shannon B.M."/>
            <person name="Brian M.M."/>
        </authorList>
    </citation>
    <scope>NUCLEOTIDE SEQUENCE [LARGE SCALE GENOMIC DNA]</scope>
    <source>
        <strain evidence="11 12">NRRL 13137</strain>
    </source>
</reference>
<dbReference type="GO" id="GO:0006351">
    <property type="term" value="P:DNA-templated transcription"/>
    <property type="evidence" value="ECO:0007669"/>
    <property type="project" value="InterPro"/>
</dbReference>
<dbReference type="PRINTS" id="PR00420">
    <property type="entry name" value="RNGMNOXGNASE"/>
</dbReference>
<evidence type="ECO:0000256" key="7">
    <source>
        <dbReference type="ARBA" id="ARBA00023163"/>
    </source>
</evidence>
<dbReference type="GO" id="GO:0008270">
    <property type="term" value="F:zinc ion binding"/>
    <property type="evidence" value="ECO:0007669"/>
    <property type="project" value="InterPro"/>
</dbReference>
<keyword evidence="8" id="KW-0539">Nucleus</keyword>
<comment type="similarity">
    <text evidence="1">Belongs to the paxM FAD-dependent monooxygenase family.</text>
</comment>
<keyword evidence="2" id="KW-0285">Flavoprotein</keyword>
<evidence type="ECO:0000256" key="3">
    <source>
        <dbReference type="ARBA" id="ARBA00022827"/>
    </source>
</evidence>
<dbReference type="AlphaFoldDB" id="A0A0L1J664"/>
<dbReference type="RefSeq" id="XP_015408152.1">
    <property type="nucleotide sequence ID" value="XM_015550079.1"/>
</dbReference>
<dbReference type="InterPro" id="IPR050493">
    <property type="entry name" value="FAD-dep_Monooxygenase_BioMet"/>
</dbReference>
<dbReference type="Gene3D" id="3.50.50.60">
    <property type="entry name" value="FAD/NAD(P)-binding domain"/>
    <property type="match status" value="1"/>
</dbReference>
<feature type="chain" id="PRO_5005553443" description="Xylanolytic transcriptional activator regulatory domain-containing protein" evidence="9">
    <location>
        <begin position="19"/>
        <end position="994"/>
    </location>
</feature>
<dbReference type="Proteomes" id="UP000037505">
    <property type="component" value="Unassembled WGS sequence"/>
</dbReference>
<dbReference type="SUPFAM" id="SSF51905">
    <property type="entry name" value="FAD/NAD(P)-binding domain"/>
    <property type="match status" value="1"/>
</dbReference>
<evidence type="ECO:0000256" key="9">
    <source>
        <dbReference type="SAM" id="SignalP"/>
    </source>
</evidence>
<dbReference type="InterPro" id="IPR036188">
    <property type="entry name" value="FAD/NAD-bd_sf"/>
</dbReference>
<keyword evidence="4" id="KW-0560">Oxidoreductase</keyword>
<evidence type="ECO:0000256" key="8">
    <source>
        <dbReference type="ARBA" id="ARBA00023242"/>
    </source>
</evidence>
<dbReference type="STRING" id="1509407.A0A0L1J664"/>
<dbReference type="SUPFAM" id="SSF54373">
    <property type="entry name" value="FAD-linked reductases, C-terminal domain"/>
    <property type="match status" value="1"/>
</dbReference>
<comment type="caution">
    <text evidence="11">The sequence shown here is derived from an EMBL/GenBank/DDBJ whole genome shotgun (WGS) entry which is preliminary data.</text>
</comment>
<dbReference type="InterPro" id="IPR002938">
    <property type="entry name" value="FAD-bd"/>
</dbReference>
<protein>
    <recommendedName>
        <fullName evidence="10">Xylanolytic transcriptional activator regulatory domain-containing protein</fullName>
    </recommendedName>
</protein>
<keyword evidence="7" id="KW-0804">Transcription</keyword>
<dbReference type="PANTHER" id="PTHR13789">
    <property type="entry name" value="MONOOXYGENASE"/>
    <property type="match status" value="1"/>
</dbReference>
<organism evidence="11 12">
    <name type="scientific">Aspergillus nomiae NRRL (strain ATCC 15546 / NRRL 13137 / CBS 260.88 / M93)</name>
    <dbReference type="NCBI Taxonomy" id="1509407"/>
    <lineage>
        <taxon>Eukaryota</taxon>
        <taxon>Fungi</taxon>
        <taxon>Dikarya</taxon>
        <taxon>Ascomycota</taxon>
        <taxon>Pezizomycotina</taxon>
        <taxon>Eurotiomycetes</taxon>
        <taxon>Eurotiomycetidae</taxon>
        <taxon>Eurotiales</taxon>
        <taxon>Aspergillaceae</taxon>
        <taxon>Aspergillus</taxon>
        <taxon>Aspergillus subgen. Circumdati</taxon>
    </lineage>
</organism>
<keyword evidence="6" id="KW-0503">Monooxygenase</keyword>
<keyword evidence="12" id="KW-1185">Reference proteome</keyword>
<dbReference type="GO" id="GO:0003677">
    <property type="term" value="F:DNA binding"/>
    <property type="evidence" value="ECO:0007669"/>
    <property type="project" value="InterPro"/>
</dbReference>
<feature type="signal peptide" evidence="9">
    <location>
        <begin position="1"/>
        <end position="18"/>
    </location>
</feature>
<accession>A0A0L1J664</accession>
<evidence type="ECO:0000256" key="1">
    <source>
        <dbReference type="ARBA" id="ARBA00007992"/>
    </source>
</evidence>
<keyword evidence="3" id="KW-0274">FAD</keyword>
<dbReference type="InterPro" id="IPR007219">
    <property type="entry name" value="XnlR_reg_dom"/>
</dbReference>
<dbReference type="EMBL" id="JNOM01000088">
    <property type="protein sequence ID" value="KNG87229.1"/>
    <property type="molecule type" value="Genomic_DNA"/>
</dbReference>
<evidence type="ECO:0000313" key="12">
    <source>
        <dbReference type="Proteomes" id="UP000037505"/>
    </source>
</evidence>
<dbReference type="SMART" id="SM00906">
    <property type="entry name" value="Fungal_trans"/>
    <property type="match status" value="1"/>
</dbReference>
<keyword evidence="9" id="KW-0732">Signal</keyword>
<dbReference type="GO" id="GO:0004497">
    <property type="term" value="F:monooxygenase activity"/>
    <property type="evidence" value="ECO:0007669"/>
    <property type="project" value="UniProtKB-KW"/>
</dbReference>
<evidence type="ECO:0000256" key="2">
    <source>
        <dbReference type="ARBA" id="ARBA00022630"/>
    </source>
</evidence>
<dbReference type="GO" id="GO:0071949">
    <property type="term" value="F:FAD binding"/>
    <property type="evidence" value="ECO:0007669"/>
    <property type="project" value="InterPro"/>
</dbReference>
<dbReference type="Pfam" id="PF01494">
    <property type="entry name" value="FAD_binding_3"/>
    <property type="match status" value="1"/>
</dbReference>
<sequence>MPIKVVVVGAGLAGLGAAISLSRAGHEVQVIEQSGFLNEVGAAIHVAPNATRILKAWGCDLESLRPVHCNRLQVWDASGNLVWTPIVTKERQIALNTTDEWLLTHRVDLHNALRAAATNEVNGRKINIRLSSRVLSVDAEAGKVVLEDGTIYVADLVVGADGIHSRTVHAIVGENQGRQSTGQNCFRFLVPMEKIQANPLTAALVAKTGIDGVHAFAAHDRRIVVYPCRGGQLLNVAGIHPAGKETNARDSSWLDGGSLSQLIETYQDFGEELQEMCRLAEDLKLWSLASRSPAPTFVRGKVALIGDAAHPMLPHQGQGAAQAFEDAAALGGVMTEDMTIEQIPQRLELYNKIRYKHAVTVMMMSKTHDERRAEMLDELRSYVADAEVPEDMFAFTWPSDPIGEARQLPRFTTASNQIKCDRVGSQCNWCIHHDMDCTFSSDLRPKRRRQDGSQRISLIDRIRRIDERRAEAAAIGWKIGNIAPQVGVPSLLPEGLRWIESRTGTVIPLPNLCHAPWEKPPLSSTPPDLDGVHEVVSTPSGLPARTVLKRYLDVYTSSAIHAIFPVINSSLFYQTIRAAYSPPSHDTKVHSPSSRACIFAFLALISSLDHLATRCTAPKPPPIPRDEYAMKAQALLPSLLQEPLNLDALQTTLLLSILGILTGELQTATNYNSISSRFIIALGAHTMGDPGAMPEPAVSGSRDKETRKHLRDLFWLCYAPDKDLSLRTGQSHCLRDEDCDLQLPPGYAEKLQSGMTYSAMENAHGLLFPIDLRLSMVKSRIFTALYSHRGLQKNDAEVIRSIRELDEELELWRMSMPSNLRPRLSFAKETSEDQRVDTMYLVLTHLNYYFCVNIIHLAGSRCEAWRSTSTPAGMMDGLRLSLTLSVEASRSLLLFLHYSESLVSVGSFWTLLFYPMSAMLTIFCNLLENPRSESAASDTQLLTVTEHTTERVFLRQISRADKAAHLEGITGFISSLRDLAQQAVRQATRETRPS</sequence>
<evidence type="ECO:0000256" key="6">
    <source>
        <dbReference type="ARBA" id="ARBA00023033"/>
    </source>
</evidence>
<evidence type="ECO:0000256" key="4">
    <source>
        <dbReference type="ARBA" id="ARBA00023002"/>
    </source>
</evidence>
<dbReference type="Pfam" id="PF04082">
    <property type="entry name" value="Fungal_trans"/>
    <property type="match status" value="1"/>
</dbReference>
<feature type="domain" description="Xylanolytic transcriptional activator regulatory" evidence="10">
    <location>
        <begin position="668"/>
        <end position="750"/>
    </location>
</feature>
<dbReference type="CDD" id="cd12148">
    <property type="entry name" value="fungal_TF_MHR"/>
    <property type="match status" value="1"/>
</dbReference>
<gene>
    <name evidence="11" type="ORF">ANOM_004822</name>
</gene>
<evidence type="ECO:0000256" key="5">
    <source>
        <dbReference type="ARBA" id="ARBA00023015"/>
    </source>
</evidence>
<evidence type="ECO:0000313" key="11">
    <source>
        <dbReference type="EMBL" id="KNG87229.1"/>
    </source>
</evidence>
<dbReference type="PANTHER" id="PTHR13789:SF215">
    <property type="entry name" value="FAD-BINDING DOMAIN-CONTAINING PROTEIN-RELATED"/>
    <property type="match status" value="1"/>
</dbReference>
<name>A0A0L1J664_ASPN3</name>
<dbReference type="OrthoDB" id="9993796at2759"/>
<evidence type="ECO:0000259" key="10">
    <source>
        <dbReference type="SMART" id="SM00906"/>
    </source>
</evidence>
<proteinExistence type="inferred from homology"/>